<keyword evidence="2" id="KW-1185">Reference proteome</keyword>
<gene>
    <name evidence="1" type="ORF">CPB83DRAFT_842596</name>
</gene>
<protein>
    <submittedName>
        <fullName evidence="1">Uncharacterized protein</fullName>
    </submittedName>
</protein>
<reference evidence="1" key="1">
    <citation type="submission" date="2020-11" db="EMBL/GenBank/DDBJ databases">
        <authorList>
            <consortium name="DOE Joint Genome Institute"/>
            <person name="Ahrendt S."/>
            <person name="Riley R."/>
            <person name="Andreopoulos W."/>
            <person name="Labutti K."/>
            <person name="Pangilinan J."/>
            <person name="Ruiz-Duenas F.J."/>
            <person name="Barrasa J.M."/>
            <person name="Sanchez-Garcia M."/>
            <person name="Camarero S."/>
            <person name="Miyauchi S."/>
            <person name="Serrano A."/>
            <person name="Linde D."/>
            <person name="Babiker R."/>
            <person name="Drula E."/>
            <person name="Ayuso-Fernandez I."/>
            <person name="Pacheco R."/>
            <person name="Padilla G."/>
            <person name="Ferreira P."/>
            <person name="Barriuso J."/>
            <person name="Kellner H."/>
            <person name="Castanera R."/>
            <person name="Alfaro M."/>
            <person name="Ramirez L."/>
            <person name="Pisabarro A.G."/>
            <person name="Kuo A."/>
            <person name="Tritt A."/>
            <person name="Lipzen A."/>
            <person name="He G."/>
            <person name="Yan M."/>
            <person name="Ng V."/>
            <person name="Cullen D."/>
            <person name="Martin F."/>
            <person name="Rosso M.-N."/>
            <person name="Henrissat B."/>
            <person name="Hibbett D."/>
            <person name="Martinez A.T."/>
            <person name="Grigoriev I.V."/>
        </authorList>
    </citation>
    <scope>NUCLEOTIDE SEQUENCE</scope>
    <source>
        <strain evidence="1">CBS 506.95</strain>
    </source>
</reference>
<evidence type="ECO:0000313" key="2">
    <source>
        <dbReference type="Proteomes" id="UP000807306"/>
    </source>
</evidence>
<evidence type="ECO:0000313" key="1">
    <source>
        <dbReference type="EMBL" id="KAF9534604.1"/>
    </source>
</evidence>
<dbReference type="EMBL" id="MU157825">
    <property type="protein sequence ID" value="KAF9534604.1"/>
    <property type="molecule type" value="Genomic_DNA"/>
</dbReference>
<sequence>MSENFMFHNAFVKVTLPGKPPVTKVVFSDQTELINEAKAKQCNASFKTFITVASGGKILKYKYSGQQAFVEAPSPDYPCIIRIALTGTGIRISVPDGIPPPGQPIVYTDYPFTLTP</sequence>
<accession>A0A9P6JW59</accession>
<proteinExistence type="predicted"/>
<dbReference type="AlphaFoldDB" id="A0A9P6JW59"/>
<name>A0A9P6JW59_9AGAR</name>
<organism evidence="1 2">
    <name type="scientific">Crepidotus variabilis</name>
    <dbReference type="NCBI Taxonomy" id="179855"/>
    <lineage>
        <taxon>Eukaryota</taxon>
        <taxon>Fungi</taxon>
        <taxon>Dikarya</taxon>
        <taxon>Basidiomycota</taxon>
        <taxon>Agaricomycotina</taxon>
        <taxon>Agaricomycetes</taxon>
        <taxon>Agaricomycetidae</taxon>
        <taxon>Agaricales</taxon>
        <taxon>Agaricineae</taxon>
        <taxon>Crepidotaceae</taxon>
        <taxon>Crepidotus</taxon>
    </lineage>
</organism>
<comment type="caution">
    <text evidence="1">The sequence shown here is derived from an EMBL/GenBank/DDBJ whole genome shotgun (WGS) entry which is preliminary data.</text>
</comment>
<dbReference type="Proteomes" id="UP000807306">
    <property type="component" value="Unassembled WGS sequence"/>
</dbReference>